<dbReference type="Proteomes" id="UP000692954">
    <property type="component" value="Unassembled WGS sequence"/>
</dbReference>
<keyword evidence="1" id="KW-0812">Transmembrane</keyword>
<feature type="transmembrane region" description="Helical" evidence="1">
    <location>
        <begin position="7"/>
        <end position="25"/>
    </location>
</feature>
<feature type="transmembrane region" description="Helical" evidence="1">
    <location>
        <begin position="45"/>
        <end position="66"/>
    </location>
</feature>
<keyword evidence="1" id="KW-0472">Membrane</keyword>
<proteinExistence type="predicted"/>
<reference evidence="2" key="1">
    <citation type="submission" date="2021-01" db="EMBL/GenBank/DDBJ databases">
        <authorList>
            <consortium name="Genoscope - CEA"/>
            <person name="William W."/>
        </authorList>
    </citation>
    <scope>NUCLEOTIDE SEQUENCE</scope>
</reference>
<keyword evidence="3" id="KW-1185">Reference proteome</keyword>
<name>A0A8S1KH42_9CILI</name>
<protein>
    <submittedName>
        <fullName evidence="2">Uncharacterized protein</fullName>
    </submittedName>
</protein>
<dbReference type="AlphaFoldDB" id="A0A8S1KH42"/>
<evidence type="ECO:0000313" key="3">
    <source>
        <dbReference type="Proteomes" id="UP000692954"/>
    </source>
</evidence>
<organism evidence="2 3">
    <name type="scientific">Paramecium sonneborni</name>
    <dbReference type="NCBI Taxonomy" id="65129"/>
    <lineage>
        <taxon>Eukaryota</taxon>
        <taxon>Sar</taxon>
        <taxon>Alveolata</taxon>
        <taxon>Ciliophora</taxon>
        <taxon>Intramacronucleata</taxon>
        <taxon>Oligohymenophorea</taxon>
        <taxon>Peniculida</taxon>
        <taxon>Parameciidae</taxon>
        <taxon>Paramecium</taxon>
    </lineage>
</organism>
<gene>
    <name evidence="2" type="ORF">PSON_ATCC_30995.1.T0080030</name>
</gene>
<evidence type="ECO:0000256" key="1">
    <source>
        <dbReference type="SAM" id="Phobius"/>
    </source>
</evidence>
<dbReference type="EMBL" id="CAJJDN010000008">
    <property type="protein sequence ID" value="CAD8053987.1"/>
    <property type="molecule type" value="Genomic_DNA"/>
</dbReference>
<evidence type="ECO:0000313" key="2">
    <source>
        <dbReference type="EMBL" id="CAD8053987.1"/>
    </source>
</evidence>
<comment type="caution">
    <text evidence="2">The sequence shown here is derived from an EMBL/GenBank/DDBJ whole genome shotgun (WGS) entry which is preliminary data.</text>
</comment>
<accession>A0A8S1KH42</accession>
<sequence>MDYSFRTTDLVLFLLITQLGCHLIIHWNQYNCDIYSQYLLGFLLFYQYNCFNIHYIINEFCLQFYFQLEKQFNKFNSSLIR</sequence>
<keyword evidence="1" id="KW-1133">Transmembrane helix</keyword>